<reference evidence="3" key="1">
    <citation type="journal article" date="2019" name="PLoS Negl. Trop. Dis.">
        <title>Revisiting the worldwide diversity of Leptospira species in the environment.</title>
        <authorList>
            <person name="Vincent A.T."/>
            <person name="Schiettekatte O."/>
            <person name="Bourhy P."/>
            <person name="Veyrier F.J."/>
            <person name="Picardeau M."/>
        </authorList>
    </citation>
    <scope>NUCLEOTIDE SEQUENCE [LARGE SCALE GENOMIC DNA]</scope>
    <source>
        <strain evidence="3">SSW15</strain>
    </source>
</reference>
<keyword evidence="2" id="KW-0378">Hydrolase</keyword>
<dbReference type="Proteomes" id="UP000298458">
    <property type="component" value="Unassembled WGS sequence"/>
</dbReference>
<dbReference type="PANTHER" id="PTHR43343:SF3">
    <property type="entry name" value="PROTEASE DO-LIKE 8, CHLOROPLASTIC"/>
    <property type="match status" value="1"/>
</dbReference>
<dbReference type="PRINTS" id="PR00834">
    <property type="entry name" value="PROTEASES2C"/>
</dbReference>
<dbReference type="InterPro" id="IPR051201">
    <property type="entry name" value="Chloro_Bact_Ser_Proteases"/>
</dbReference>
<dbReference type="InterPro" id="IPR009003">
    <property type="entry name" value="Peptidase_S1_PA"/>
</dbReference>
<dbReference type="OrthoDB" id="344222at2"/>
<dbReference type="InterPro" id="IPR001940">
    <property type="entry name" value="Peptidase_S1C"/>
</dbReference>
<keyword evidence="4" id="KW-1185">Reference proteome</keyword>
<dbReference type="Pfam" id="PF13365">
    <property type="entry name" value="Trypsin_2"/>
    <property type="match status" value="1"/>
</dbReference>
<proteinExistence type="predicted"/>
<dbReference type="GO" id="GO:0006508">
    <property type="term" value="P:proteolysis"/>
    <property type="evidence" value="ECO:0007669"/>
    <property type="project" value="UniProtKB-KW"/>
</dbReference>
<evidence type="ECO:0000313" key="4">
    <source>
        <dbReference type="Proteomes" id="UP000298458"/>
    </source>
</evidence>
<dbReference type="PANTHER" id="PTHR43343">
    <property type="entry name" value="PEPTIDASE S12"/>
    <property type="match status" value="1"/>
</dbReference>
<accession>A0A4R9GKF9</accession>
<organism evidence="3 4">
    <name type="scientific">Leptospira fletcheri</name>
    <dbReference type="NCBI Taxonomy" id="2484981"/>
    <lineage>
        <taxon>Bacteria</taxon>
        <taxon>Pseudomonadati</taxon>
        <taxon>Spirochaetota</taxon>
        <taxon>Spirochaetia</taxon>
        <taxon>Leptospirales</taxon>
        <taxon>Leptospiraceae</taxon>
        <taxon>Leptospira</taxon>
    </lineage>
</organism>
<dbReference type="AlphaFoldDB" id="A0A4R9GKF9"/>
<dbReference type="SUPFAM" id="SSF50494">
    <property type="entry name" value="Trypsin-like serine proteases"/>
    <property type="match status" value="1"/>
</dbReference>
<gene>
    <name evidence="3" type="ORF">EHO60_03305</name>
</gene>
<sequence>MWSFAIYPHLRARSSDHSLPPLLQNIGAKVFMNKCFILFLTSYSLAYCNINQDSSFHSLVEGSIKNDIESRIVTIYKDSNQRPNGTGFILDQSGTILTALHVFFPGDKIQVAMEQENPSAATLKKSEPLFDLGLLSSALSAPTRALEYRERVDLSVGERVWTIASPYGLQSSYMEGIVSHLDRRGISNRFSNVPLIQIQGISYPGASGALVFDRKGRAIGMIMATFGFDSGNGIGLVLPGAYIQVFLKK</sequence>
<comment type="caution">
    <text evidence="3">The sequence shown here is derived from an EMBL/GenBank/DDBJ whole genome shotgun (WGS) entry which is preliminary data.</text>
</comment>
<keyword evidence="1 3" id="KW-0645">Protease</keyword>
<dbReference type="GO" id="GO:0004252">
    <property type="term" value="F:serine-type endopeptidase activity"/>
    <property type="evidence" value="ECO:0007669"/>
    <property type="project" value="InterPro"/>
</dbReference>
<dbReference type="Gene3D" id="2.40.10.120">
    <property type="match status" value="1"/>
</dbReference>
<name>A0A4R9GKF9_9LEPT</name>
<dbReference type="EMBL" id="RQET01000003">
    <property type="protein sequence ID" value="TGK12913.1"/>
    <property type="molecule type" value="Genomic_DNA"/>
</dbReference>
<evidence type="ECO:0000256" key="2">
    <source>
        <dbReference type="ARBA" id="ARBA00022801"/>
    </source>
</evidence>
<protein>
    <submittedName>
        <fullName evidence="3">Serine protease</fullName>
    </submittedName>
</protein>
<evidence type="ECO:0000313" key="3">
    <source>
        <dbReference type="EMBL" id="TGK12913.1"/>
    </source>
</evidence>
<evidence type="ECO:0000256" key="1">
    <source>
        <dbReference type="ARBA" id="ARBA00022670"/>
    </source>
</evidence>